<evidence type="ECO:0000313" key="3">
    <source>
        <dbReference type="EMBL" id="GBC03101.1"/>
    </source>
</evidence>
<dbReference type="AlphaFoldDB" id="A0A2Z6RLQ2"/>
<dbReference type="CDD" id="cd18186">
    <property type="entry name" value="BTB_POZ_ZBTB_KLHL-like"/>
    <property type="match status" value="1"/>
</dbReference>
<gene>
    <name evidence="4" type="ORF">RCL2_001214800</name>
    <name evidence="3" type="ORF">RclHR1_00050009</name>
</gene>
<reference evidence="4" key="2">
    <citation type="submission" date="2019-10" db="EMBL/GenBank/DDBJ databases">
        <title>Conservation and host-specific expression of non-tandemly repeated heterogenous ribosome RNA gene in arbuscular mycorrhizal fungi.</title>
        <authorList>
            <person name="Maeda T."/>
            <person name="Kobayashi Y."/>
            <person name="Nakagawa T."/>
            <person name="Ezawa T."/>
            <person name="Yamaguchi K."/>
            <person name="Bino T."/>
            <person name="Nishimoto Y."/>
            <person name="Shigenobu S."/>
            <person name="Kawaguchi M."/>
        </authorList>
    </citation>
    <scope>NUCLEOTIDE SEQUENCE</scope>
    <source>
        <strain evidence="4">HR1</strain>
    </source>
</reference>
<dbReference type="Proteomes" id="UP000615446">
    <property type="component" value="Unassembled WGS sequence"/>
</dbReference>
<dbReference type="SMART" id="SM00584">
    <property type="entry name" value="TLDc"/>
    <property type="match status" value="1"/>
</dbReference>
<dbReference type="InterPro" id="IPR000210">
    <property type="entry name" value="BTB/POZ_dom"/>
</dbReference>
<dbReference type="SUPFAM" id="SSF54695">
    <property type="entry name" value="POZ domain"/>
    <property type="match status" value="1"/>
</dbReference>
<dbReference type="OrthoDB" id="25620at2759"/>
<evidence type="ECO:0000313" key="5">
    <source>
        <dbReference type="Proteomes" id="UP000247702"/>
    </source>
</evidence>
<evidence type="ECO:0000259" key="2">
    <source>
        <dbReference type="PROSITE" id="PS51886"/>
    </source>
</evidence>
<dbReference type="Pfam" id="PF07534">
    <property type="entry name" value="TLD"/>
    <property type="match status" value="1"/>
</dbReference>
<proteinExistence type="predicted"/>
<evidence type="ECO:0008006" key="6">
    <source>
        <dbReference type="Google" id="ProtNLM"/>
    </source>
</evidence>
<dbReference type="SMART" id="SM00225">
    <property type="entry name" value="BTB"/>
    <property type="match status" value="1"/>
</dbReference>
<dbReference type="EMBL" id="BEXD01003870">
    <property type="protein sequence ID" value="GBC03101.1"/>
    <property type="molecule type" value="Genomic_DNA"/>
</dbReference>
<dbReference type="Proteomes" id="UP000247702">
    <property type="component" value="Unassembled WGS sequence"/>
</dbReference>
<protein>
    <recommendedName>
        <fullName evidence="6">BTB domain-containing protein</fullName>
    </recommendedName>
</protein>
<keyword evidence="5" id="KW-1185">Reference proteome</keyword>
<dbReference type="PROSITE" id="PS50097">
    <property type="entry name" value="BTB"/>
    <property type="match status" value="1"/>
</dbReference>
<sequence length="466" mass="55202">MTFECPQEVANDYEKLLETDEDFNVIIYVGENENAKEIHAHSNILRIRSQYFHTTLFKEWHEKKDGKFIFRKPNISPQIFEMILRFIYCGKIDLKKLQGPDVLKLLLAVNEFNIQTLINHTQEYLIKYQHKFLLQNPVEILEIIYQNEPFTKLSNYSLKKICEEPEILFSSNKFISLKSPLLDLLLKRDDLLLDEIVIWDYLIKWCQNQHSNISQDPAQWNNEEITIMERTIHKFVPLIRFRHISLENFVIKIYPYKEIMPKDLVNNMFLYYVTQNKQLDEDKRPPRQSKFNIDSVIINQSHTAIFANWIYRKEKSPEYIPYNFHLLYRASRDGNTTKVFHEKCDDKGATLVIVKITNSEKIIGGYNPFSWSSNANGEWKSTYDSFIFSFINKDGLKNTKVSYSSGNERSIYCHSNYGPVYGGGYDLVYYSNTWYSYINKNSSYLNIDIPNNFSADDYEVFQVIKK</sequence>
<reference evidence="3 5" key="1">
    <citation type="submission" date="2017-11" db="EMBL/GenBank/DDBJ databases">
        <title>The genome of Rhizophagus clarus HR1 reveals common genetic basis of auxotrophy among arbuscular mycorrhizal fungi.</title>
        <authorList>
            <person name="Kobayashi Y."/>
        </authorList>
    </citation>
    <scope>NUCLEOTIDE SEQUENCE [LARGE SCALE GENOMIC DNA]</scope>
    <source>
        <strain evidence="3 5">HR1</strain>
    </source>
</reference>
<accession>A0A2Z6RLQ2</accession>
<dbReference type="PROSITE" id="PS51886">
    <property type="entry name" value="TLDC"/>
    <property type="match status" value="1"/>
</dbReference>
<comment type="caution">
    <text evidence="3">The sequence shown here is derived from an EMBL/GenBank/DDBJ whole genome shotgun (WGS) entry which is preliminary data.</text>
</comment>
<dbReference type="InterPro" id="IPR011333">
    <property type="entry name" value="SKP1/BTB/POZ_sf"/>
</dbReference>
<dbReference type="PANTHER" id="PTHR24410">
    <property type="entry name" value="HL07962P-RELATED"/>
    <property type="match status" value="1"/>
</dbReference>
<dbReference type="InterPro" id="IPR006571">
    <property type="entry name" value="TLDc_dom"/>
</dbReference>
<feature type="domain" description="TLDc" evidence="2">
    <location>
        <begin position="296"/>
        <end position="464"/>
    </location>
</feature>
<evidence type="ECO:0000313" key="4">
    <source>
        <dbReference type="EMBL" id="GES85057.1"/>
    </source>
</evidence>
<dbReference type="Pfam" id="PF00651">
    <property type="entry name" value="BTB"/>
    <property type="match status" value="1"/>
</dbReference>
<dbReference type="InterPro" id="IPR051481">
    <property type="entry name" value="BTB-POZ/Galectin-3-binding"/>
</dbReference>
<dbReference type="EMBL" id="BLAL01000087">
    <property type="protein sequence ID" value="GES85057.1"/>
    <property type="molecule type" value="Genomic_DNA"/>
</dbReference>
<dbReference type="PANTHER" id="PTHR24410:SF23">
    <property type="entry name" value="BTB DOMAIN-CONTAINING PROTEIN-RELATED"/>
    <property type="match status" value="1"/>
</dbReference>
<organism evidence="3 5">
    <name type="scientific">Rhizophagus clarus</name>
    <dbReference type="NCBI Taxonomy" id="94130"/>
    <lineage>
        <taxon>Eukaryota</taxon>
        <taxon>Fungi</taxon>
        <taxon>Fungi incertae sedis</taxon>
        <taxon>Mucoromycota</taxon>
        <taxon>Glomeromycotina</taxon>
        <taxon>Glomeromycetes</taxon>
        <taxon>Glomerales</taxon>
        <taxon>Glomeraceae</taxon>
        <taxon>Rhizophagus</taxon>
    </lineage>
</organism>
<evidence type="ECO:0000259" key="1">
    <source>
        <dbReference type="PROSITE" id="PS50097"/>
    </source>
</evidence>
<name>A0A2Z6RLQ2_9GLOM</name>
<dbReference type="Gene3D" id="3.30.710.10">
    <property type="entry name" value="Potassium Channel Kv1.1, Chain A"/>
    <property type="match status" value="1"/>
</dbReference>
<feature type="domain" description="BTB" evidence="1">
    <location>
        <begin position="23"/>
        <end position="96"/>
    </location>
</feature>